<protein>
    <submittedName>
        <fullName evidence="1">Uncharacterized protein</fullName>
    </submittedName>
</protein>
<proteinExistence type="predicted"/>
<evidence type="ECO:0000313" key="1">
    <source>
        <dbReference type="EMBL" id="KAK3578214.1"/>
    </source>
</evidence>
<keyword evidence="2" id="KW-1185">Reference proteome</keyword>
<reference evidence="1" key="2">
    <citation type="journal article" date="2021" name="Genome Biol. Evol.">
        <title>Developing a high-quality reference genome for a parasitic bivalve with doubly uniparental inheritance (Bivalvia: Unionida).</title>
        <authorList>
            <person name="Smith C.H."/>
        </authorList>
    </citation>
    <scope>NUCLEOTIDE SEQUENCE</scope>
    <source>
        <strain evidence="1">CHS0354</strain>
        <tissue evidence="1">Mantle</tissue>
    </source>
</reference>
<gene>
    <name evidence="1" type="ORF">CHS0354_020583</name>
</gene>
<sequence length="60" mass="6789">MNATDTDPNNVMTFKVTDTDTNTYVNIIQFSNLSVAKANVTVRTPLDRESYTRHCSQYEG</sequence>
<name>A0AAE0RRG8_9BIVA</name>
<dbReference type="Proteomes" id="UP001195483">
    <property type="component" value="Unassembled WGS sequence"/>
</dbReference>
<dbReference type="AlphaFoldDB" id="A0AAE0RRG8"/>
<accession>A0AAE0RRG8</accession>
<organism evidence="1 2">
    <name type="scientific">Potamilus streckersoni</name>
    <dbReference type="NCBI Taxonomy" id="2493646"/>
    <lineage>
        <taxon>Eukaryota</taxon>
        <taxon>Metazoa</taxon>
        <taxon>Spiralia</taxon>
        <taxon>Lophotrochozoa</taxon>
        <taxon>Mollusca</taxon>
        <taxon>Bivalvia</taxon>
        <taxon>Autobranchia</taxon>
        <taxon>Heteroconchia</taxon>
        <taxon>Palaeoheterodonta</taxon>
        <taxon>Unionida</taxon>
        <taxon>Unionoidea</taxon>
        <taxon>Unionidae</taxon>
        <taxon>Ambleminae</taxon>
        <taxon>Lampsilini</taxon>
        <taxon>Potamilus</taxon>
    </lineage>
</organism>
<dbReference type="EMBL" id="JAEAOA010001254">
    <property type="protein sequence ID" value="KAK3578214.1"/>
    <property type="molecule type" value="Genomic_DNA"/>
</dbReference>
<evidence type="ECO:0000313" key="2">
    <source>
        <dbReference type="Proteomes" id="UP001195483"/>
    </source>
</evidence>
<reference evidence="1" key="1">
    <citation type="journal article" date="2021" name="Genome Biol. Evol.">
        <title>A High-Quality Reference Genome for a Parasitic Bivalve with Doubly Uniparental Inheritance (Bivalvia: Unionida).</title>
        <authorList>
            <person name="Smith C.H."/>
        </authorList>
    </citation>
    <scope>NUCLEOTIDE SEQUENCE</scope>
    <source>
        <strain evidence="1">CHS0354</strain>
    </source>
</reference>
<comment type="caution">
    <text evidence="1">The sequence shown here is derived from an EMBL/GenBank/DDBJ whole genome shotgun (WGS) entry which is preliminary data.</text>
</comment>
<reference evidence="1" key="3">
    <citation type="submission" date="2023-05" db="EMBL/GenBank/DDBJ databases">
        <authorList>
            <person name="Smith C.H."/>
        </authorList>
    </citation>
    <scope>NUCLEOTIDE SEQUENCE</scope>
    <source>
        <strain evidence="1">CHS0354</strain>
        <tissue evidence="1">Mantle</tissue>
    </source>
</reference>